<proteinExistence type="predicted"/>
<accession>A0A087EHZ4</accession>
<dbReference type="InterPro" id="IPR016181">
    <property type="entry name" value="Acyl_CoA_acyltransferase"/>
</dbReference>
<dbReference type="PANTHER" id="PTHR43415">
    <property type="entry name" value="SPERMIDINE N(1)-ACETYLTRANSFERASE"/>
    <property type="match status" value="1"/>
</dbReference>
<gene>
    <name evidence="3" type="ORF">BITS_0630</name>
</gene>
<dbReference type="InterPro" id="IPR000182">
    <property type="entry name" value="GNAT_dom"/>
</dbReference>
<feature type="region of interest" description="Disordered" evidence="1">
    <location>
        <begin position="264"/>
        <end position="332"/>
    </location>
</feature>
<dbReference type="EC" id="2.3.1.57" evidence="3"/>
<dbReference type="Gene3D" id="3.40.630.30">
    <property type="match status" value="1"/>
</dbReference>
<evidence type="ECO:0000313" key="4">
    <source>
        <dbReference type="Proteomes" id="UP000029080"/>
    </source>
</evidence>
<evidence type="ECO:0000259" key="2">
    <source>
        <dbReference type="PROSITE" id="PS51186"/>
    </source>
</evidence>
<dbReference type="eggNOG" id="COG1670">
    <property type="taxonomic scope" value="Bacteria"/>
</dbReference>
<comment type="caution">
    <text evidence="3">The sequence shown here is derived from an EMBL/GenBank/DDBJ whole genome shotgun (WGS) entry which is preliminary data.</text>
</comment>
<keyword evidence="4" id="KW-1185">Reference proteome</keyword>
<keyword evidence="3" id="KW-0808">Transferase</keyword>
<feature type="compositionally biased region" description="Basic and acidic residues" evidence="1">
    <location>
        <begin position="267"/>
        <end position="299"/>
    </location>
</feature>
<dbReference type="PROSITE" id="PS51186">
    <property type="entry name" value="GNAT"/>
    <property type="match status" value="1"/>
</dbReference>
<dbReference type="PANTHER" id="PTHR43415:SF3">
    <property type="entry name" value="GNAT-FAMILY ACETYLTRANSFERASE"/>
    <property type="match status" value="1"/>
</dbReference>
<dbReference type="InterPro" id="IPR019592">
    <property type="entry name" value="DUF2469"/>
</dbReference>
<dbReference type="GO" id="GO:0004145">
    <property type="term" value="F:diamine N-acetyltransferase activity"/>
    <property type="evidence" value="ECO:0007669"/>
    <property type="project" value="UniProtKB-EC"/>
</dbReference>
<dbReference type="Pfam" id="PF13302">
    <property type="entry name" value="Acetyltransf_3"/>
    <property type="match status" value="1"/>
</dbReference>
<protein>
    <submittedName>
        <fullName evidence="3">Acetyltransferase</fullName>
        <ecNumber evidence="3">2.3.1.57</ecNumber>
    </submittedName>
</protein>
<feature type="domain" description="N-acetyltransferase" evidence="2">
    <location>
        <begin position="31"/>
        <end position="220"/>
    </location>
</feature>
<dbReference type="STRING" id="356829.BITS_0630"/>
<feature type="compositionally biased region" description="Polar residues" evidence="1">
    <location>
        <begin position="300"/>
        <end position="311"/>
    </location>
</feature>
<keyword evidence="3" id="KW-0012">Acyltransferase</keyword>
<evidence type="ECO:0000313" key="3">
    <source>
        <dbReference type="EMBL" id="KFJ07395.1"/>
    </source>
</evidence>
<sequence length="458" mass="51445">MSVSSEPPLVQSELRQLPAQLFIPPIRGEMVHLRPASVEDLSRLDELEAFYNASGITGKDVHSERAIVQTWVKRSVAWSKGLAPSDSGVGDPEARRTIAWSILTDADHDADGQIDAANTDNVIGMIFLIDIDGWARSARIQVILGKDYRGRGYSRDAMPRVMTYGFASTPAGLGLHRIWVSVPEKNTRSLSVYQSLGFVPSGTARDGLWDAEVGKYQDLIVMDTLADEYDPIRSLDAFGMHMIEDNPGVQEALSAREHSIAIKQKTKRENAAGTEDHDDNRAAKSDFDGSKAHDAESHFESVQSEITSETQEAQDDSKSDVSNWPFSSEDRKGSKDAWWRTLGRSRKRGSEGEIMSAEDLDNYETDAELALYKEYRDVIKLFTYVVETERRFYLANKVDFNVRSAGQDVYFDVQLTDAWVWDVYRSSRFVKNVRIVTFKDVNVEEVQKTDIDIPDALP</sequence>
<reference evidence="3 4" key="1">
    <citation type="submission" date="2014-03" db="EMBL/GenBank/DDBJ databases">
        <title>Genomics of Bifidobacteria.</title>
        <authorList>
            <person name="Ventura M."/>
            <person name="Milani C."/>
            <person name="Lugli G.A."/>
        </authorList>
    </citation>
    <scope>NUCLEOTIDE SEQUENCE [LARGE SCALE GENOMIC DNA]</scope>
    <source>
        <strain evidence="3 4">JCM 13495</strain>
    </source>
</reference>
<dbReference type="Pfam" id="PF10611">
    <property type="entry name" value="DUF2469"/>
    <property type="match status" value="1"/>
</dbReference>
<dbReference type="AlphaFoldDB" id="A0A087EHZ4"/>
<name>A0A087EHZ4_9BIFI</name>
<evidence type="ECO:0000256" key="1">
    <source>
        <dbReference type="SAM" id="MobiDB-lite"/>
    </source>
</evidence>
<organism evidence="3 4">
    <name type="scientific">Bifidobacterium tsurumiense</name>
    <dbReference type="NCBI Taxonomy" id="356829"/>
    <lineage>
        <taxon>Bacteria</taxon>
        <taxon>Bacillati</taxon>
        <taxon>Actinomycetota</taxon>
        <taxon>Actinomycetes</taxon>
        <taxon>Bifidobacteriales</taxon>
        <taxon>Bifidobacteriaceae</taxon>
        <taxon>Bifidobacterium</taxon>
    </lineage>
</organism>
<dbReference type="EMBL" id="JGZU01000004">
    <property type="protein sequence ID" value="KFJ07395.1"/>
    <property type="molecule type" value="Genomic_DNA"/>
</dbReference>
<dbReference type="SUPFAM" id="SSF55729">
    <property type="entry name" value="Acyl-CoA N-acyltransferases (Nat)"/>
    <property type="match status" value="1"/>
</dbReference>
<dbReference type="Proteomes" id="UP000029080">
    <property type="component" value="Unassembled WGS sequence"/>
</dbReference>